<dbReference type="InterPro" id="IPR020814">
    <property type="entry name" value="Ribosomal_S6_plastid/chlpt"/>
</dbReference>
<keyword evidence="3" id="KW-0699">rRNA-binding</keyword>
<keyword evidence="3" id="KW-0687">Ribonucleoprotein</keyword>
<dbReference type="GO" id="GO:0003735">
    <property type="term" value="F:structural constituent of ribosome"/>
    <property type="evidence" value="ECO:0007669"/>
    <property type="project" value="InterPro"/>
</dbReference>
<keyword evidence="5" id="KW-1185">Reference proteome</keyword>
<dbReference type="PANTHER" id="PTHR21011">
    <property type="entry name" value="MITOCHONDRIAL 28S RIBOSOMAL PROTEIN S6"/>
    <property type="match status" value="1"/>
</dbReference>
<dbReference type="SUPFAM" id="SSF54995">
    <property type="entry name" value="Ribosomal protein S6"/>
    <property type="match status" value="1"/>
</dbReference>
<comment type="similarity">
    <text evidence="1 3">Belongs to the bacterial ribosomal protein bS6 family.</text>
</comment>
<dbReference type="EMBL" id="FNPD01000010">
    <property type="protein sequence ID" value="SDY07420.1"/>
    <property type="molecule type" value="Genomic_DNA"/>
</dbReference>
<keyword evidence="3" id="KW-0694">RNA-binding</keyword>
<gene>
    <name evidence="3" type="primary">rpsF</name>
    <name evidence="4" type="ORF">SAMN03080603_01685</name>
</gene>
<comment type="function">
    <text evidence="3">Binds together with bS18 to 16S ribosomal RNA.</text>
</comment>
<reference evidence="5" key="1">
    <citation type="submission" date="2016-10" db="EMBL/GenBank/DDBJ databases">
        <authorList>
            <person name="Varghese N."/>
            <person name="Submissions S."/>
        </authorList>
    </citation>
    <scope>NUCLEOTIDE SEQUENCE [LARGE SCALE GENOMIC DNA]</scope>
    <source>
        <strain evidence="5">DSM 13490</strain>
    </source>
</reference>
<dbReference type="CDD" id="cd00473">
    <property type="entry name" value="bS6"/>
    <property type="match status" value="1"/>
</dbReference>
<dbReference type="Gene3D" id="3.30.70.60">
    <property type="match status" value="1"/>
</dbReference>
<dbReference type="GO" id="GO:0005840">
    <property type="term" value="C:ribosome"/>
    <property type="evidence" value="ECO:0007669"/>
    <property type="project" value="UniProtKB-KW"/>
</dbReference>
<dbReference type="PANTHER" id="PTHR21011:SF1">
    <property type="entry name" value="SMALL RIBOSOMAL SUBUNIT PROTEIN BS6M"/>
    <property type="match status" value="1"/>
</dbReference>
<dbReference type="RefSeq" id="WP_040348191.1">
    <property type="nucleotide sequence ID" value="NZ_FNPD01000010.1"/>
</dbReference>
<evidence type="ECO:0000256" key="1">
    <source>
        <dbReference type="ARBA" id="ARBA00009512"/>
    </source>
</evidence>
<evidence type="ECO:0000313" key="4">
    <source>
        <dbReference type="EMBL" id="SDY07420.1"/>
    </source>
</evidence>
<dbReference type="HAMAP" id="MF_00360">
    <property type="entry name" value="Ribosomal_bS6"/>
    <property type="match status" value="1"/>
</dbReference>
<accession>A0A1H3GWH8</accession>
<dbReference type="GO" id="GO:0070181">
    <property type="term" value="F:small ribosomal subunit rRNA binding"/>
    <property type="evidence" value="ECO:0007669"/>
    <property type="project" value="TreeGrafter"/>
</dbReference>
<dbReference type="Pfam" id="PF01250">
    <property type="entry name" value="Ribosomal_S6"/>
    <property type="match status" value="1"/>
</dbReference>
<dbReference type="InterPro" id="IPR000529">
    <property type="entry name" value="Ribosomal_bS6"/>
</dbReference>
<evidence type="ECO:0000313" key="5">
    <source>
        <dbReference type="Proteomes" id="UP000199266"/>
    </source>
</evidence>
<dbReference type="InterPro" id="IPR035980">
    <property type="entry name" value="Ribosomal_bS6_sf"/>
</dbReference>
<evidence type="ECO:0000256" key="2">
    <source>
        <dbReference type="ARBA" id="ARBA00035294"/>
    </source>
</evidence>
<proteinExistence type="inferred from homology"/>
<dbReference type="GO" id="GO:0006412">
    <property type="term" value="P:translation"/>
    <property type="evidence" value="ECO:0007669"/>
    <property type="project" value="UniProtKB-UniRule"/>
</dbReference>
<dbReference type="InterPro" id="IPR014717">
    <property type="entry name" value="Transl_elong_EF1B/ribsomal_bS6"/>
</dbReference>
<evidence type="ECO:0000256" key="3">
    <source>
        <dbReference type="HAMAP-Rule" id="MF_00360"/>
    </source>
</evidence>
<dbReference type="AlphaFoldDB" id="A0A1H3GWH8"/>
<dbReference type="NCBIfam" id="TIGR00166">
    <property type="entry name" value="S6"/>
    <property type="match status" value="1"/>
</dbReference>
<dbReference type="Proteomes" id="UP000199266">
    <property type="component" value="Unassembled WGS sequence"/>
</dbReference>
<dbReference type="GO" id="GO:1990904">
    <property type="term" value="C:ribonucleoprotein complex"/>
    <property type="evidence" value="ECO:0007669"/>
    <property type="project" value="UniProtKB-KW"/>
</dbReference>
<sequence>MRPYELMVLIHPDVEEVKAQVDEISEVIKGLGGEFHKSDIWGKRRLAYPVEKQVEGYYALIEFDLEPSQIGEVDRLLKLRDQVLRHLIVRLDEK</sequence>
<keyword evidence="3 4" id="KW-0689">Ribosomal protein</keyword>
<organism evidence="4 5">
    <name type="scientific">Acetomicrobium thermoterrenum DSM 13490</name>
    <dbReference type="NCBI Taxonomy" id="1120987"/>
    <lineage>
        <taxon>Bacteria</taxon>
        <taxon>Thermotogati</taxon>
        <taxon>Synergistota</taxon>
        <taxon>Synergistia</taxon>
        <taxon>Synergistales</taxon>
        <taxon>Acetomicrobiaceae</taxon>
        <taxon>Acetomicrobium</taxon>
    </lineage>
</organism>
<protein>
    <recommendedName>
        <fullName evidence="2 3">Small ribosomal subunit protein bS6</fullName>
    </recommendedName>
</protein>
<dbReference type="GO" id="GO:0005737">
    <property type="term" value="C:cytoplasm"/>
    <property type="evidence" value="ECO:0007669"/>
    <property type="project" value="UniProtKB-ARBA"/>
</dbReference>
<name>A0A1H3GWH8_9BACT</name>